<keyword evidence="1" id="KW-0472">Membrane</keyword>
<keyword evidence="3" id="KW-1185">Reference proteome</keyword>
<feature type="transmembrane region" description="Helical" evidence="1">
    <location>
        <begin position="40"/>
        <end position="59"/>
    </location>
</feature>
<gene>
    <name evidence="2" type="ORF">CCAP1982_LOCUS2699</name>
</gene>
<reference evidence="2" key="1">
    <citation type="submission" date="2020-11" db="EMBL/GenBank/DDBJ databases">
        <authorList>
            <person name="Whitehead M."/>
        </authorList>
    </citation>
    <scope>NUCLEOTIDE SEQUENCE</scope>
    <source>
        <strain evidence="2">EGII</strain>
    </source>
</reference>
<dbReference type="Proteomes" id="UP000606786">
    <property type="component" value="Unassembled WGS sequence"/>
</dbReference>
<keyword evidence="1" id="KW-1133">Transmembrane helix</keyword>
<name>A0A811U7F0_CERCA</name>
<accession>A0A811U7F0</accession>
<evidence type="ECO:0000313" key="2">
    <source>
        <dbReference type="EMBL" id="CAD6993907.1"/>
    </source>
</evidence>
<evidence type="ECO:0000256" key="1">
    <source>
        <dbReference type="SAM" id="Phobius"/>
    </source>
</evidence>
<protein>
    <submittedName>
        <fullName evidence="2">(Mediterranean fruit fly) hypothetical protein</fullName>
    </submittedName>
</protein>
<proteinExistence type="predicted"/>
<feature type="transmembrane region" description="Helical" evidence="1">
    <location>
        <begin position="71"/>
        <end position="98"/>
    </location>
</feature>
<dbReference type="EMBL" id="CAJHJT010000001">
    <property type="protein sequence ID" value="CAD6993907.1"/>
    <property type="molecule type" value="Genomic_DNA"/>
</dbReference>
<sequence length="99" mass="11292">MSKLQILLSFCLTDRGSVKIGNNCPVAVQQLAEHTKYLGIFIFELLLLNHGFFNIFKNLRKKATQRWRAPLLLAGLVPNGILALHIRISSMLFANYMYL</sequence>
<organism evidence="2 3">
    <name type="scientific">Ceratitis capitata</name>
    <name type="common">Mediterranean fruit fly</name>
    <name type="synonym">Tephritis capitata</name>
    <dbReference type="NCBI Taxonomy" id="7213"/>
    <lineage>
        <taxon>Eukaryota</taxon>
        <taxon>Metazoa</taxon>
        <taxon>Ecdysozoa</taxon>
        <taxon>Arthropoda</taxon>
        <taxon>Hexapoda</taxon>
        <taxon>Insecta</taxon>
        <taxon>Pterygota</taxon>
        <taxon>Neoptera</taxon>
        <taxon>Endopterygota</taxon>
        <taxon>Diptera</taxon>
        <taxon>Brachycera</taxon>
        <taxon>Muscomorpha</taxon>
        <taxon>Tephritoidea</taxon>
        <taxon>Tephritidae</taxon>
        <taxon>Ceratitis</taxon>
        <taxon>Ceratitis</taxon>
    </lineage>
</organism>
<evidence type="ECO:0000313" key="3">
    <source>
        <dbReference type="Proteomes" id="UP000606786"/>
    </source>
</evidence>
<keyword evidence="1" id="KW-0812">Transmembrane</keyword>
<comment type="caution">
    <text evidence="2">The sequence shown here is derived from an EMBL/GenBank/DDBJ whole genome shotgun (WGS) entry which is preliminary data.</text>
</comment>
<dbReference type="AlphaFoldDB" id="A0A811U7F0"/>